<dbReference type="EMBL" id="FMWG01000018">
    <property type="protein sequence ID" value="SCZ73716.1"/>
    <property type="molecule type" value="Genomic_DNA"/>
</dbReference>
<dbReference type="AlphaFoldDB" id="A0A1G5RI88"/>
<keyword evidence="2" id="KW-1185">Reference proteome</keyword>
<proteinExistence type="predicted"/>
<evidence type="ECO:0000313" key="1">
    <source>
        <dbReference type="EMBL" id="SCZ73716.1"/>
    </source>
</evidence>
<protein>
    <submittedName>
        <fullName evidence="1">Uncharacterized protein</fullName>
    </submittedName>
</protein>
<organism evidence="1 2">
    <name type="scientific">Epibacterium ulvae</name>
    <dbReference type="NCBI Taxonomy" id="1156985"/>
    <lineage>
        <taxon>Bacteria</taxon>
        <taxon>Pseudomonadati</taxon>
        <taxon>Pseudomonadota</taxon>
        <taxon>Alphaproteobacteria</taxon>
        <taxon>Rhodobacterales</taxon>
        <taxon>Roseobacteraceae</taxon>
        <taxon>Epibacterium</taxon>
    </lineage>
</organism>
<accession>A0A1G5RI88</accession>
<dbReference type="Proteomes" id="UP000198767">
    <property type="component" value="Unassembled WGS sequence"/>
</dbReference>
<sequence length="49" mass="5032">MCNGKGIFCALGALPPELGTICDGPAQLGVALCFRTAQRRVRKGDALAA</sequence>
<name>A0A1G5RI88_9RHOB</name>
<reference evidence="1 2" key="1">
    <citation type="submission" date="2016-10" db="EMBL/GenBank/DDBJ databases">
        <authorList>
            <person name="de Groot N.N."/>
        </authorList>
    </citation>
    <scope>NUCLEOTIDE SEQUENCE [LARGE SCALE GENOMIC DNA]</scope>
    <source>
        <strain evidence="1 2">U95</strain>
    </source>
</reference>
<evidence type="ECO:0000313" key="2">
    <source>
        <dbReference type="Proteomes" id="UP000198767"/>
    </source>
</evidence>
<gene>
    <name evidence="1" type="ORF">SAMN04488118_11830</name>
</gene>